<dbReference type="Pfam" id="PF01380">
    <property type="entry name" value="SIS"/>
    <property type="match status" value="1"/>
</dbReference>
<feature type="domain" description="SIS" evidence="2">
    <location>
        <begin position="29"/>
        <end position="164"/>
    </location>
</feature>
<dbReference type="SUPFAM" id="SSF53697">
    <property type="entry name" value="SIS domain"/>
    <property type="match status" value="1"/>
</dbReference>
<dbReference type="Proteomes" id="UP001155240">
    <property type="component" value="Unassembled WGS sequence"/>
</dbReference>
<dbReference type="EMBL" id="JAMRYM010000003">
    <property type="protein sequence ID" value="MCM6761240.1"/>
    <property type="molecule type" value="Genomic_DNA"/>
</dbReference>
<name>A0A9X2DUC7_9MICO</name>
<dbReference type="InterPro" id="IPR001347">
    <property type="entry name" value="SIS_dom"/>
</dbReference>
<dbReference type="GO" id="GO:1901135">
    <property type="term" value="P:carbohydrate derivative metabolic process"/>
    <property type="evidence" value="ECO:0007669"/>
    <property type="project" value="InterPro"/>
</dbReference>
<dbReference type="PANTHER" id="PTHR43443:SF1">
    <property type="entry name" value="3-HEXULOSE-6-PHOSPHATE ISOMERASE"/>
    <property type="match status" value="1"/>
</dbReference>
<dbReference type="InterPro" id="IPR046348">
    <property type="entry name" value="SIS_dom_sf"/>
</dbReference>
<dbReference type="Gene3D" id="3.40.50.10490">
    <property type="entry name" value="Glucose-6-phosphate isomerase like protein, domain 1"/>
    <property type="match status" value="1"/>
</dbReference>
<dbReference type="GO" id="GO:0097367">
    <property type="term" value="F:carbohydrate derivative binding"/>
    <property type="evidence" value="ECO:0007669"/>
    <property type="project" value="InterPro"/>
</dbReference>
<evidence type="ECO:0000259" key="2">
    <source>
        <dbReference type="PROSITE" id="PS51464"/>
    </source>
</evidence>
<dbReference type="PROSITE" id="PS51464">
    <property type="entry name" value="SIS"/>
    <property type="match status" value="1"/>
</dbReference>
<dbReference type="PANTHER" id="PTHR43443">
    <property type="entry name" value="3-HEXULOSE-6-PHOSPHATE ISOMERASE"/>
    <property type="match status" value="1"/>
</dbReference>
<dbReference type="AlphaFoldDB" id="A0A9X2DUC7"/>
<accession>A0A9X2DUC7</accession>
<gene>
    <name evidence="3" type="ORF">NB037_02300</name>
</gene>
<keyword evidence="4" id="KW-1185">Reference proteome</keyword>
<dbReference type="RefSeq" id="WP_251943267.1">
    <property type="nucleotide sequence ID" value="NZ_JAMRYM010000003.1"/>
</dbReference>
<dbReference type="GO" id="GO:0016853">
    <property type="term" value="F:isomerase activity"/>
    <property type="evidence" value="ECO:0007669"/>
    <property type="project" value="InterPro"/>
</dbReference>
<organism evidence="3 4">
    <name type="scientific">Rathayibacter rubneri</name>
    <dbReference type="NCBI Taxonomy" id="2950106"/>
    <lineage>
        <taxon>Bacteria</taxon>
        <taxon>Bacillati</taxon>
        <taxon>Actinomycetota</taxon>
        <taxon>Actinomycetes</taxon>
        <taxon>Micrococcales</taxon>
        <taxon>Microbacteriaceae</taxon>
        <taxon>Rathayibacter</taxon>
    </lineage>
</organism>
<reference evidence="3" key="1">
    <citation type="submission" date="2022-06" db="EMBL/GenBank/DDBJ databases">
        <title>Whole genome shotgun sequencing (WGS) of Rathayibacter sp. ZW T2_19, isolated from stored onions (Allium cepa).</title>
        <authorList>
            <person name="Stoll D.A."/>
            <person name="Huch M."/>
        </authorList>
    </citation>
    <scope>NUCLEOTIDE SEQUENCE</scope>
    <source>
        <strain evidence="3">ZW T2_19</strain>
    </source>
</reference>
<dbReference type="InterPro" id="IPR017552">
    <property type="entry name" value="PHI/rmpB"/>
</dbReference>
<comment type="similarity">
    <text evidence="1">Belongs to the SIS family. PHI subfamily.</text>
</comment>
<proteinExistence type="inferred from homology"/>
<protein>
    <submittedName>
        <fullName evidence="3">SIS domain-containing protein</fullName>
    </submittedName>
</protein>
<evidence type="ECO:0000313" key="4">
    <source>
        <dbReference type="Proteomes" id="UP001155240"/>
    </source>
</evidence>
<sequence length="177" mass="18853">MTASTPWVTLRAEHQQVFDAVDENAFSTFGRALLDTPRRWLFSGQGRSGLVAQMAAMRFMHLGLDARMVGEPTAPPIREGDGLVVVSSSGTTPVSLSYARIARAQGAVVAVVTARPKSPLAALADVVLPVPSPATEQFAGSLFEQASLILLDSLILGAVDRNDEVLEAMQGRHTNLQ</sequence>
<comment type="caution">
    <text evidence="3">The sequence shown here is derived from an EMBL/GenBank/DDBJ whole genome shotgun (WGS) entry which is preliminary data.</text>
</comment>
<evidence type="ECO:0000313" key="3">
    <source>
        <dbReference type="EMBL" id="MCM6761240.1"/>
    </source>
</evidence>
<evidence type="ECO:0000256" key="1">
    <source>
        <dbReference type="ARBA" id="ARBA00009235"/>
    </source>
</evidence>